<feature type="compositionally biased region" description="Basic and acidic residues" evidence="1">
    <location>
        <begin position="96"/>
        <end position="106"/>
    </location>
</feature>
<evidence type="ECO:0000256" key="1">
    <source>
        <dbReference type="SAM" id="MobiDB-lite"/>
    </source>
</evidence>
<sequence>MSSDCPGTTGVAPKILATPWLRWAGRWCGGPEVGRLMEEPAAWRRDAVRGGACLARRRPGRPPTTRAALVAGESAPLHVGTRLRPWSWQHVTGKQCRAERPADQRHASSRAARLSR</sequence>
<gene>
    <name evidence="2" type="ORF">NDU88_008054</name>
</gene>
<organism evidence="2 3">
    <name type="scientific">Pleurodeles waltl</name>
    <name type="common">Iberian ribbed newt</name>
    <dbReference type="NCBI Taxonomy" id="8319"/>
    <lineage>
        <taxon>Eukaryota</taxon>
        <taxon>Metazoa</taxon>
        <taxon>Chordata</taxon>
        <taxon>Craniata</taxon>
        <taxon>Vertebrata</taxon>
        <taxon>Euteleostomi</taxon>
        <taxon>Amphibia</taxon>
        <taxon>Batrachia</taxon>
        <taxon>Caudata</taxon>
        <taxon>Salamandroidea</taxon>
        <taxon>Salamandridae</taxon>
        <taxon>Pleurodelinae</taxon>
        <taxon>Pleurodeles</taxon>
    </lineage>
</organism>
<dbReference type="AlphaFoldDB" id="A0AAV7PV61"/>
<name>A0AAV7PV61_PLEWA</name>
<reference evidence="2" key="1">
    <citation type="journal article" date="2022" name="bioRxiv">
        <title>Sequencing and chromosome-scale assembly of the giantPleurodeles waltlgenome.</title>
        <authorList>
            <person name="Brown T."/>
            <person name="Elewa A."/>
            <person name="Iarovenko S."/>
            <person name="Subramanian E."/>
            <person name="Araus A.J."/>
            <person name="Petzold A."/>
            <person name="Susuki M."/>
            <person name="Suzuki K.-i.T."/>
            <person name="Hayashi T."/>
            <person name="Toyoda A."/>
            <person name="Oliveira C."/>
            <person name="Osipova E."/>
            <person name="Leigh N.D."/>
            <person name="Simon A."/>
            <person name="Yun M.H."/>
        </authorList>
    </citation>
    <scope>NUCLEOTIDE SEQUENCE</scope>
    <source>
        <strain evidence="2">20211129_DDA</strain>
        <tissue evidence="2">Liver</tissue>
    </source>
</reference>
<feature type="region of interest" description="Disordered" evidence="1">
    <location>
        <begin position="94"/>
        <end position="116"/>
    </location>
</feature>
<keyword evidence="3" id="KW-1185">Reference proteome</keyword>
<comment type="caution">
    <text evidence="2">The sequence shown here is derived from an EMBL/GenBank/DDBJ whole genome shotgun (WGS) entry which is preliminary data.</text>
</comment>
<evidence type="ECO:0000313" key="3">
    <source>
        <dbReference type="Proteomes" id="UP001066276"/>
    </source>
</evidence>
<protein>
    <submittedName>
        <fullName evidence="2">Uncharacterized protein</fullName>
    </submittedName>
</protein>
<accession>A0AAV7PV61</accession>
<evidence type="ECO:0000313" key="2">
    <source>
        <dbReference type="EMBL" id="KAJ1129688.1"/>
    </source>
</evidence>
<dbReference type="EMBL" id="JANPWB010000011">
    <property type="protein sequence ID" value="KAJ1129688.1"/>
    <property type="molecule type" value="Genomic_DNA"/>
</dbReference>
<proteinExistence type="predicted"/>
<dbReference type="Proteomes" id="UP001066276">
    <property type="component" value="Chromosome 7"/>
</dbReference>